<name>A0ABV2JCN6_9FIRM</name>
<proteinExistence type="predicted"/>
<protein>
    <submittedName>
        <fullName evidence="2">Cysteine desulfurase family protein</fullName>
    </submittedName>
</protein>
<dbReference type="InterPro" id="IPR015421">
    <property type="entry name" value="PyrdxlP-dep_Trfase_major"/>
</dbReference>
<keyword evidence="3" id="KW-1185">Reference proteome</keyword>
<dbReference type="Gene3D" id="3.90.1150.10">
    <property type="entry name" value="Aspartate Aminotransferase, domain 1"/>
    <property type="match status" value="1"/>
</dbReference>
<gene>
    <name evidence="2" type="ORF">ABID14_001661</name>
</gene>
<organism evidence="2 3">
    <name type="scientific">Peptoniphilus olsenii</name>
    <dbReference type="NCBI Taxonomy" id="411570"/>
    <lineage>
        <taxon>Bacteria</taxon>
        <taxon>Bacillati</taxon>
        <taxon>Bacillota</taxon>
        <taxon>Tissierellia</taxon>
        <taxon>Tissierellales</taxon>
        <taxon>Peptoniphilaceae</taxon>
        <taxon>Peptoniphilus</taxon>
    </lineage>
</organism>
<dbReference type="RefSeq" id="WP_354368984.1">
    <property type="nucleotide sequence ID" value="NZ_JBEPMA010000013.1"/>
</dbReference>
<sequence>MIYLDNAATTIDKDESVTRAISNSLMSKKYGNPSRGSYEISTNSLKKLMEIRMTIANFFGTNNPLKVVLTPNITFALNFIIKSILKENDHVITSITEHNSVLRPLYEFENRGGEISFIDIDDEFNLKLTEIEKYIKENTKAIIITAASNVSGNVTDLEKVYEICKKHSLKLIIDGAQIAGTVEFSLKNFDNTIFAFTGHKGLHGPGGTGGFIVKGDFDFNQVFAGGSGFDSFSKTQPQKLPELFEPGTSNIHSFIGLEAAIKNIEKNKPFDRLDYLTRLLYKELKKNKNLEFYTFLKNKNSPIVSFNIEGIDANTVGQILDEEYGVCSRSGAHCAPLFHKRVNTEKRGILRLSLSHYNTEEEIYKVAKAVNEIANSR</sequence>
<dbReference type="InterPro" id="IPR015424">
    <property type="entry name" value="PyrdxlP-dep_Trfase"/>
</dbReference>
<dbReference type="PANTHER" id="PTHR43586:SF4">
    <property type="entry name" value="ISOPENICILLIN N EPIMERASE"/>
    <property type="match status" value="1"/>
</dbReference>
<evidence type="ECO:0000313" key="3">
    <source>
        <dbReference type="Proteomes" id="UP001549162"/>
    </source>
</evidence>
<reference evidence="2 3" key="1">
    <citation type="submission" date="2024-06" db="EMBL/GenBank/DDBJ databases">
        <title>Genomic Encyclopedia of Type Strains, Phase IV (KMG-IV): sequencing the most valuable type-strain genomes for metagenomic binning, comparative biology and taxonomic classification.</title>
        <authorList>
            <person name="Goeker M."/>
        </authorList>
    </citation>
    <scope>NUCLEOTIDE SEQUENCE [LARGE SCALE GENOMIC DNA]</scope>
    <source>
        <strain evidence="2 3">DSM 21460</strain>
    </source>
</reference>
<evidence type="ECO:0000313" key="2">
    <source>
        <dbReference type="EMBL" id="MET3618026.1"/>
    </source>
</evidence>
<accession>A0ABV2JCN6</accession>
<comment type="caution">
    <text evidence="2">The sequence shown here is derived from an EMBL/GenBank/DDBJ whole genome shotgun (WGS) entry which is preliminary data.</text>
</comment>
<dbReference type="Proteomes" id="UP001549162">
    <property type="component" value="Unassembled WGS sequence"/>
</dbReference>
<dbReference type="Gene3D" id="3.40.640.10">
    <property type="entry name" value="Type I PLP-dependent aspartate aminotransferase-like (Major domain)"/>
    <property type="match status" value="1"/>
</dbReference>
<dbReference type="PANTHER" id="PTHR43586">
    <property type="entry name" value="CYSTEINE DESULFURASE"/>
    <property type="match status" value="1"/>
</dbReference>
<dbReference type="EMBL" id="JBEPMA010000013">
    <property type="protein sequence ID" value="MET3618026.1"/>
    <property type="molecule type" value="Genomic_DNA"/>
</dbReference>
<dbReference type="SUPFAM" id="SSF53383">
    <property type="entry name" value="PLP-dependent transferases"/>
    <property type="match status" value="1"/>
</dbReference>
<dbReference type="InterPro" id="IPR000192">
    <property type="entry name" value="Aminotrans_V_dom"/>
</dbReference>
<dbReference type="InterPro" id="IPR015422">
    <property type="entry name" value="PyrdxlP-dep_Trfase_small"/>
</dbReference>
<feature type="domain" description="Aminotransferase class V" evidence="1">
    <location>
        <begin position="2"/>
        <end position="365"/>
    </location>
</feature>
<evidence type="ECO:0000259" key="1">
    <source>
        <dbReference type="Pfam" id="PF00266"/>
    </source>
</evidence>
<dbReference type="Pfam" id="PF00266">
    <property type="entry name" value="Aminotran_5"/>
    <property type="match status" value="1"/>
</dbReference>